<dbReference type="Gene3D" id="1.20.1050.10">
    <property type="match status" value="1"/>
</dbReference>
<evidence type="ECO:0000259" key="2">
    <source>
        <dbReference type="PROSITE" id="PS50404"/>
    </source>
</evidence>
<dbReference type="PROSITE" id="PS50405">
    <property type="entry name" value="GST_CTER"/>
    <property type="match status" value="1"/>
</dbReference>
<dbReference type="PROSITE" id="PS50404">
    <property type="entry name" value="GST_NTER"/>
    <property type="match status" value="1"/>
</dbReference>
<organism evidence="4 5">
    <name type="scientific">Exophiala bonariae</name>
    <dbReference type="NCBI Taxonomy" id="1690606"/>
    <lineage>
        <taxon>Eukaryota</taxon>
        <taxon>Fungi</taxon>
        <taxon>Dikarya</taxon>
        <taxon>Ascomycota</taxon>
        <taxon>Pezizomycotina</taxon>
        <taxon>Eurotiomycetes</taxon>
        <taxon>Chaetothyriomycetidae</taxon>
        <taxon>Chaetothyriales</taxon>
        <taxon>Herpotrichiellaceae</taxon>
        <taxon>Exophiala</taxon>
    </lineage>
</organism>
<dbReference type="InterPro" id="IPR036249">
    <property type="entry name" value="Thioredoxin-like_sf"/>
</dbReference>
<dbReference type="Gene3D" id="3.40.30.10">
    <property type="entry name" value="Glutaredoxin"/>
    <property type="match status" value="1"/>
</dbReference>
<keyword evidence="5" id="KW-1185">Reference proteome</keyword>
<sequence>MAPPGPPFTIHHLHVGQSERIIWLAEELSLPYTLELHTRNPVFSPPSLTVLTPQGSAPVLSSTTPSGQPFNISETGAIAEYLLSPLYNPSGHLTVRPGAENYHAYLFWLHFANGTLQPALGRQIIATGLDPTGANPRSAGAKERIERALGQLDARLAETGAWLVGDEFTAADVLTVWCVTTMRQFVPWDLAPYHGILAWLGRVAERVAYRTAMEKGDQGLDWRKAMTPEGPGLFPPMKAAMERAAAAAAAGGAGGARQSKA</sequence>
<dbReference type="PANTHER" id="PTHR44051">
    <property type="entry name" value="GLUTATHIONE S-TRANSFERASE-RELATED"/>
    <property type="match status" value="1"/>
</dbReference>
<name>A0AAV9NCJ1_9EURO</name>
<dbReference type="InterPro" id="IPR004046">
    <property type="entry name" value="GST_C"/>
</dbReference>
<protein>
    <recommendedName>
        <fullName evidence="6">Glutathione S-transferase</fullName>
    </recommendedName>
</protein>
<evidence type="ECO:0000313" key="4">
    <source>
        <dbReference type="EMBL" id="KAK5054459.1"/>
    </source>
</evidence>
<evidence type="ECO:0000259" key="3">
    <source>
        <dbReference type="PROSITE" id="PS50405"/>
    </source>
</evidence>
<dbReference type="SUPFAM" id="SSF47616">
    <property type="entry name" value="GST C-terminal domain-like"/>
    <property type="match status" value="1"/>
</dbReference>
<evidence type="ECO:0008006" key="6">
    <source>
        <dbReference type="Google" id="ProtNLM"/>
    </source>
</evidence>
<dbReference type="GeneID" id="89969570"/>
<evidence type="ECO:0000256" key="1">
    <source>
        <dbReference type="ARBA" id="ARBA00007409"/>
    </source>
</evidence>
<dbReference type="EMBL" id="JAVRRD010000010">
    <property type="protein sequence ID" value="KAK5054459.1"/>
    <property type="molecule type" value="Genomic_DNA"/>
</dbReference>
<evidence type="ECO:0000313" key="5">
    <source>
        <dbReference type="Proteomes" id="UP001358417"/>
    </source>
</evidence>
<dbReference type="Pfam" id="PF00043">
    <property type="entry name" value="GST_C"/>
    <property type="match status" value="1"/>
</dbReference>
<accession>A0AAV9NCJ1</accession>
<dbReference type="Proteomes" id="UP001358417">
    <property type="component" value="Unassembled WGS sequence"/>
</dbReference>
<dbReference type="RefSeq" id="XP_064707232.1">
    <property type="nucleotide sequence ID" value="XM_064844974.1"/>
</dbReference>
<feature type="domain" description="GST N-terminal" evidence="2">
    <location>
        <begin position="5"/>
        <end position="90"/>
    </location>
</feature>
<dbReference type="InterPro" id="IPR004045">
    <property type="entry name" value="Glutathione_S-Trfase_N"/>
</dbReference>
<dbReference type="InterPro" id="IPR040079">
    <property type="entry name" value="Glutathione_S-Trfase"/>
</dbReference>
<gene>
    <name evidence="4" type="ORF">LTR84_001350</name>
</gene>
<dbReference type="InterPro" id="IPR036282">
    <property type="entry name" value="Glutathione-S-Trfase_C_sf"/>
</dbReference>
<dbReference type="PANTHER" id="PTHR44051:SF9">
    <property type="entry name" value="GLUTATHIONE S-TRANSFERASE 1"/>
    <property type="match status" value="1"/>
</dbReference>
<dbReference type="AlphaFoldDB" id="A0AAV9NCJ1"/>
<dbReference type="SUPFAM" id="SSF52833">
    <property type="entry name" value="Thioredoxin-like"/>
    <property type="match status" value="1"/>
</dbReference>
<feature type="domain" description="GST C-terminal" evidence="3">
    <location>
        <begin position="98"/>
        <end position="228"/>
    </location>
</feature>
<reference evidence="4 5" key="1">
    <citation type="submission" date="2023-08" db="EMBL/GenBank/DDBJ databases">
        <title>Black Yeasts Isolated from many extreme environments.</title>
        <authorList>
            <person name="Coleine C."/>
            <person name="Stajich J.E."/>
            <person name="Selbmann L."/>
        </authorList>
    </citation>
    <scope>NUCLEOTIDE SEQUENCE [LARGE SCALE GENOMIC DNA]</scope>
    <source>
        <strain evidence="4 5">CCFEE 5792</strain>
    </source>
</reference>
<dbReference type="Pfam" id="PF13409">
    <property type="entry name" value="GST_N_2"/>
    <property type="match status" value="1"/>
</dbReference>
<comment type="caution">
    <text evidence="4">The sequence shown here is derived from an EMBL/GenBank/DDBJ whole genome shotgun (WGS) entry which is preliminary data.</text>
</comment>
<comment type="similarity">
    <text evidence="1">Belongs to the GST superfamily.</text>
</comment>
<dbReference type="SFLD" id="SFLDS00019">
    <property type="entry name" value="Glutathione_Transferase_(cytos"/>
    <property type="match status" value="1"/>
</dbReference>
<dbReference type="InterPro" id="IPR010987">
    <property type="entry name" value="Glutathione-S-Trfase_C-like"/>
</dbReference>
<proteinExistence type="inferred from homology"/>